<dbReference type="RefSeq" id="WP_046108714.1">
    <property type="nucleotide sequence ID" value="NZ_JZEX01000108.1"/>
</dbReference>
<evidence type="ECO:0000256" key="3">
    <source>
        <dbReference type="ARBA" id="ARBA00023163"/>
    </source>
</evidence>
<dbReference type="Proteomes" id="UP000033632">
    <property type="component" value="Unassembled WGS sequence"/>
</dbReference>
<evidence type="ECO:0000256" key="1">
    <source>
        <dbReference type="ARBA" id="ARBA00023015"/>
    </source>
</evidence>
<feature type="domain" description="HTH gntR-type" evidence="4">
    <location>
        <begin position="10"/>
        <end position="78"/>
    </location>
</feature>
<dbReference type="Gene3D" id="1.10.10.10">
    <property type="entry name" value="Winged helix-like DNA-binding domain superfamily/Winged helix DNA-binding domain"/>
    <property type="match status" value="1"/>
</dbReference>
<name>A0A0F5FU92_9HYPH</name>
<dbReference type="EMBL" id="JZEX01000108">
    <property type="protein sequence ID" value="KKB11747.1"/>
    <property type="molecule type" value="Genomic_DNA"/>
</dbReference>
<dbReference type="PANTHER" id="PTHR43537:SF5">
    <property type="entry name" value="UXU OPERON TRANSCRIPTIONAL REGULATOR"/>
    <property type="match status" value="1"/>
</dbReference>
<dbReference type="InterPro" id="IPR036390">
    <property type="entry name" value="WH_DNA-bd_sf"/>
</dbReference>
<dbReference type="PANTHER" id="PTHR43537">
    <property type="entry name" value="TRANSCRIPTIONAL REGULATOR, GNTR FAMILY"/>
    <property type="match status" value="1"/>
</dbReference>
<dbReference type="CDD" id="cd07377">
    <property type="entry name" value="WHTH_GntR"/>
    <property type="match status" value="1"/>
</dbReference>
<reference evidence="5 6" key="1">
    <citation type="submission" date="2015-03" db="EMBL/GenBank/DDBJ databases">
        <authorList>
            <person name="Hassan Y.I."/>
            <person name="Lepp D."/>
            <person name="Li X.-Z."/>
            <person name="Zhou T."/>
        </authorList>
    </citation>
    <scope>NUCLEOTIDE SEQUENCE [LARGE SCALE GENOMIC DNA]</scope>
    <source>
        <strain evidence="5 6">BD-c194</strain>
    </source>
</reference>
<gene>
    <name evidence="5" type="ORF">VE25_11265</name>
</gene>
<dbReference type="PATRIC" id="fig|443610.3.peg.458"/>
<keyword evidence="6" id="KW-1185">Reference proteome</keyword>
<dbReference type="SMART" id="SM00895">
    <property type="entry name" value="FCD"/>
    <property type="match status" value="1"/>
</dbReference>
<dbReference type="SUPFAM" id="SSF48008">
    <property type="entry name" value="GntR ligand-binding domain-like"/>
    <property type="match status" value="1"/>
</dbReference>
<dbReference type="AlphaFoldDB" id="A0A0F5FU92"/>
<comment type="caution">
    <text evidence="5">The sequence shown here is derived from an EMBL/GenBank/DDBJ whole genome shotgun (WGS) entry which is preliminary data.</text>
</comment>
<dbReference type="Gene3D" id="1.20.120.530">
    <property type="entry name" value="GntR ligand-binding domain-like"/>
    <property type="match status" value="1"/>
</dbReference>
<dbReference type="Pfam" id="PF07729">
    <property type="entry name" value="FCD"/>
    <property type="match status" value="1"/>
</dbReference>
<dbReference type="SMART" id="SM00345">
    <property type="entry name" value="HTH_GNTR"/>
    <property type="match status" value="1"/>
</dbReference>
<protein>
    <submittedName>
        <fullName evidence="5">GntR family transcriptional regulator</fullName>
    </submittedName>
</protein>
<dbReference type="OrthoDB" id="9809707at2"/>
<evidence type="ECO:0000256" key="2">
    <source>
        <dbReference type="ARBA" id="ARBA00023125"/>
    </source>
</evidence>
<dbReference type="GO" id="GO:0003700">
    <property type="term" value="F:DNA-binding transcription factor activity"/>
    <property type="evidence" value="ECO:0007669"/>
    <property type="project" value="InterPro"/>
</dbReference>
<dbReference type="Pfam" id="PF00392">
    <property type="entry name" value="GntR"/>
    <property type="match status" value="1"/>
</dbReference>
<dbReference type="PRINTS" id="PR00035">
    <property type="entry name" value="HTHGNTR"/>
</dbReference>
<sequence length="235" mass="25830">MEPTATRRRPRLAQTLVDDLRRQIEAGALPVGAQLPTEPQLEAQFDVSRTVVREAIAELRAAGLVIPIQGKGMFVTDLATAPAITLTPREIQSIPHTLETLEFRMAVETEGAAIAAYRRSAMQEEAIRAANHEMADRIQNGGSTVEADFAFHQAIAAATNNSHFVDAMTRFGPRSIPRGQFPTLPSANDTQYLLGVLAEHDRILEAIADQDPEAARAAMREHLTASQKRYRQLSR</sequence>
<evidence type="ECO:0000313" key="6">
    <source>
        <dbReference type="Proteomes" id="UP000033632"/>
    </source>
</evidence>
<dbReference type="PROSITE" id="PS50949">
    <property type="entry name" value="HTH_GNTR"/>
    <property type="match status" value="1"/>
</dbReference>
<evidence type="ECO:0000259" key="4">
    <source>
        <dbReference type="PROSITE" id="PS50949"/>
    </source>
</evidence>
<dbReference type="SUPFAM" id="SSF46785">
    <property type="entry name" value="Winged helix' DNA-binding domain"/>
    <property type="match status" value="1"/>
</dbReference>
<proteinExistence type="predicted"/>
<dbReference type="InterPro" id="IPR011711">
    <property type="entry name" value="GntR_C"/>
</dbReference>
<keyword evidence="2" id="KW-0238">DNA-binding</keyword>
<dbReference type="GO" id="GO:0003677">
    <property type="term" value="F:DNA binding"/>
    <property type="evidence" value="ECO:0007669"/>
    <property type="project" value="UniProtKB-KW"/>
</dbReference>
<evidence type="ECO:0000313" key="5">
    <source>
        <dbReference type="EMBL" id="KKB11747.1"/>
    </source>
</evidence>
<dbReference type="STRING" id="443610.VE25_11265"/>
<organism evidence="5 6">
    <name type="scientific">Devosia geojensis</name>
    <dbReference type="NCBI Taxonomy" id="443610"/>
    <lineage>
        <taxon>Bacteria</taxon>
        <taxon>Pseudomonadati</taxon>
        <taxon>Pseudomonadota</taxon>
        <taxon>Alphaproteobacteria</taxon>
        <taxon>Hyphomicrobiales</taxon>
        <taxon>Devosiaceae</taxon>
        <taxon>Devosia</taxon>
    </lineage>
</organism>
<accession>A0A0F5FU92</accession>
<dbReference type="InterPro" id="IPR000524">
    <property type="entry name" value="Tscrpt_reg_HTH_GntR"/>
</dbReference>
<dbReference type="InterPro" id="IPR008920">
    <property type="entry name" value="TF_FadR/GntR_C"/>
</dbReference>
<dbReference type="InterPro" id="IPR036388">
    <property type="entry name" value="WH-like_DNA-bd_sf"/>
</dbReference>
<keyword evidence="1" id="KW-0805">Transcription regulation</keyword>
<keyword evidence="3" id="KW-0804">Transcription</keyword>